<feature type="domain" description="Fungal lipase-type" evidence="16">
    <location>
        <begin position="582"/>
        <end position="676"/>
    </location>
</feature>
<dbReference type="OrthoDB" id="438440at2759"/>
<evidence type="ECO:0000256" key="13">
    <source>
        <dbReference type="ARBA" id="ARBA00024531"/>
    </source>
</evidence>
<keyword evidence="12" id="KW-0472">Membrane</keyword>
<evidence type="ECO:0000313" key="18">
    <source>
        <dbReference type="Proteomes" id="UP000780801"/>
    </source>
</evidence>
<evidence type="ECO:0000256" key="8">
    <source>
        <dbReference type="ARBA" id="ARBA00022837"/>
    </source>
</evidence>
<keyword evidence="5" id="KW-0812">Transmembrane</keyword>
<comment type="subcellular location">
    <subcellularLocation>
        <location evidence="2">Cell membrane</location>
        <topology evidence="2">Multi-pass membrane protein</topology>
    </subcellularLocation>
</comment>
<dbReference type="InterPro" id="IPR002921">
    <property type="entry name" value="Fungal_lipase-type"/>
</dbReference>
<dbReference type="Gene3D" id="3.40.50.1820">
    <property type="entry name" value="alpha/beta hydrolase"/>
    <property type="match status" value="1"/>
</dbReference>
<feature type="compositionally biased region" description="Polar residues" evidence="15">
    <location>
        <begin position="995"/>
        <end position="1026"/>
    </location>
</feature>
<feature type="region of interest" description="Disordered" evidence="15">
    <location>
        <begin position="827"/>
        <end position="885"/>
    </location>
</feature>
<evidence type="ECO:0000313" key="17">
    <source>
        <dbReference type="EMBL" id="KAF9585847.1"/>
    </source>
</evidence>
<evidence type="ECO:0000256" key="11">
    <source>
        <dbReference type="ARBA" id="ARBA00023098"/>
    </source>
</evidence>
<organism evidence="17 18">
    <name type="scientific">Lunasporangiospora selenospora</name>
    <dbReference type="NCBI Taxonomy" id="979761"/>
    <lineage>
        <taxon>Eukaryota</taxon>
        <taxon>Fungi</taxon>
        <taxon>Fungi incertae sedis</taxon>
        <taxon>Mucoromycota</taxon>
        <taxon>Mortierellomycotina</taxon>
        <taxon>Mortierellomycetes</taxon>
        <taxon>Mortierellales</taxon>
        <taxon>Mortierellaceae</taxon>
        <taxon>Lunasporangiospora</taxon>
    </lineage>
</organism>
<dbReference type="CDD" id="cd00519">
    <property type="entry name" value="Lipase_3"/>
    <property type="match status" value="1"/>
</dbReference>
<protein>
    <recommendedName>
        <fullName evidence="14">sn-1-specific diacylglycerol lipase</fullName>
        <ecNumber evidence="14">3.1.1.116</ecNumber>
    </recommendedName>
</protein>
<proteinExistence type="predicted"/>
<dbReference type="GO" id="GO:0016298">
    <property type="term" value="F:lipase activity"/>
    <property type="evidence" value="ECO:0007669"/>
    <property type="project" value="TreeGrafter"/>
</dbReference>
<keyword evidence="7" id="KW-0378">Hydrolase</keyword>
<dbReference type="GO" id="GO:0019369">
    <property type="term" value="P:arachidonate metabolic process"/>
    <property type="evidence" value="ECO:0007669"/>
    <property type="project" value="TreeGrafter"/>
</dbReference>
<evidence type="ECO:0000256" key="4">
    <source>
        <dbReference type="ARBA" id="ARBA00022553"/>
    </source>
</evidence>
<feature type="region of interest" description="Disordered" evidence="15">
    <location>
        <begin position="993"/>
        <end position="1035"/>
    </location>
</feature>
<dbReference type="AlphaFoldDB" id="A0A9P6G1N2"/>
<feature type="region of interest" description="Disordered" evidence="15">
    <location>
        <begin position="253"/>
        <end position="285"/>
    </location>
</feature>
<dbReference type="InterPro" id="IPR029058">
    <property type="entry name" value="AB_hydrolase_fold"/>
</dbReference>
<keyword evidence="4" id="KW-0597">Phosphoprotein</keyword>
<name>A0A9P6G1N2_9FUNG</name>
<keyword evidence="11" id="KW-0443">Lipid metabolism</keyword>
<feature type="non-terminal residue" evidence="17">
    <location>
        <position position="1"/>
    </location>
</feature>
<evidence type="ECO:0000256" key="2">
    <source>
        <dbReference type="ARBA" id="ARBA00004651"/>
    </source>
</evidence>
<accession>A0A9P6G1N2</accession>
<dbReference type="GO" id="GO:0046340">
    <property type="term" value="P:diacylglycerol catabolic process"/>
    <property type="evidence" value="ECO:0007669"/>
    <property type="project" value="TreeGrafter"/>
</dbReference>
<comment type="cofactor">
    <cofactor evidence="1">
        <name>Ca(2+)</name>
        <dbReference type="ChEBI" id="CHEBI:29108"/>
    </cofactor>
</comment>
<evidence type="ECO:0000256" key="6">
    <source>
        <dbReference type="ARBA" id="ARBA00022723"/>
    </source>
</evidence>
<keyword evidence="6" id="KW-0479">Metal-binding</keyword>
<keyword evidence="10" id="KW-1133">Transmembrane helix</keyword>
<dbReference type="SUPFAM" id="SSF53474">
    <property type="entry name" value="alpha/beta-Hydrolases"/>
    <property type="match status" value="1"/>
</dbReference>
<feature type="compositionally biased region" description="Acidic residues" evidence="15">
    <location>
        <begin position="456"/>
        <end position="465"/>
    </location>
</feature>
<keyword evidence="9" id="KW-0442">Lipid degradation</keyword>
<gene>
    <name evidence="17" type="ORF">BGW38_000483</name>
</gene>
<keyword evidence="8" id="KW-0106">Calcium</keyword>
<evidence type="ECO:0000256" key="10">
    <source>
        <dbReference type="ARBA" id="ARBA00022989"/>
    </source>
</evidence>
<dbReference type="EMBL" id="JAABOA010000113">
    <property type="protein sequence ID" value="KAF9585847.1"/>
    <property type="molecule type" value="Genomic_DNA"/>
</dbReference>
<feature type="compositionally biased region" description="Low complexity" evidence="15">
    <location>
        <begin position="438"/>
        <end position="450"/>
    </location>
</feature>
<feature type="compositionally biased region" description="Polar residues" evidence="15">
    <location>
        <begin position="837"/>
        <end position="851"/>
    </location>
</feature>
<evidence type="ECO:0000256" key="1">
    <source>
        <dbReference type="ARBA" id="ARBA00001913"/>
    </source>
</evidence>
<evidence type="ECO:0000256" key="15">
    <source>
        <dbReference type="SAM" id="MobiDB-lite"/>
    </source>
</evidence>
<evidence type="ECO:0000259" key="16">
    <source>
        <dbReference type="Pfam" id="PF01764"/>
    </source>
</evidence>
<evidence type="ECO:0000256" key="14">
    <source>
        <dbReference type="ARBA" id="ARBA00026104"/>
    </source>
</evidence>
<dbReference type="GO" id="GO:0005886">
    <property type="term" value="C:plasma membrane"/>
    <property type="evidence" value="ECO:0007669"/>
    <property type="project" value="UniProtKB-SubCell"/>
</dbReference>
<feature type="region of interest" description="Disordered" evidence="15">
    <location>
        <begin position="405"/>
        <end position="488"/>
    </location>
</feature>
<comment type="caution">
    <text evidence="17">The sequence shown here is derived from an EMBL/GenBank/DDBJ whole genome shotgun (WGS) entry which is preliminary data.</text>
</comment>
<sequence length="1086" mass="118348">TAEESVRVVDGLFGSTETSRALAAIVGLVKKEVYEDQEFINTSTGRMSVLASITKALTVFACLQAATHQRTQKSIRATLLYEGTVLKQLTNQIENESMQLTKHSRASSVVDVDDEEEESSELLTDLSNVLITDPDDVTQDMTTTQIEQVLGADILRITTTTTHTTTTTQTFVRPGADLSKLGKSVPLNQQGGEIHLLPQSRPTQFNTTIDAASSSKGSSSTMAITTRSRRGSVSSIASVATTLTQYATTSLVSSPHSLSGSRHSVSTATPAPLVPSESLEAESSRQANNNLRLMFSTVTKKFKKSQQVQIGDESEGQILSRTQEREIRISGGRDSLDWSEDDTDWIEVTKSSETMSSMEINSISYDVPMEKKRSTGEKPGPTVFGIKNGLSGRKFGKSFFSKMTKQSSFGKGGERKSLDGPGPQLTITELDEPKNDSDSSLSDSTRTSPTVVQLKDEEEDDDNDDNSVPPPLPPKEPVEPNPSNFPRDHLLRNIQRFMRYASASYGHNFMRILGIGAIGDTVYSPYGDHPNHHAFAAHTSISLDSILLSSFTDPGGKGTFQAPKMHSLVHYVNFDHEAQCVVLTCRGTLGLSDVLTDLCAHYDDLVLPTFNSRAESRYKVHAGMHASARLLSTEASTVFKTVKKALEEYPDYGLVLCGHSLGGGVAAVLSLLWSTKSEDFEAHVEQVEASSDEEDEEEVFTKTQKKRQQEEKANGYRQRSRKPRIRLIYPEIMTPFVTSPGSGLPPGRPIHCYTFGPPCVMSLPLSKYCRGLVTTVVHQYDVVPTLSLGLLQDFKNVAVTLHEEGQVVEDIVKRIIIGVSSNKANIARPAANDSKVEATTFTSPNRSTPVKSTPEHSKTLPREATGPPLPKKPYSPTAKRSQSMPTYSEYDRWQLQDAEDQDWSWALIKTMRADMGSDKLYPPTPVFLLESVATSVQEPTTIDPFSNMGTAAPQPVPVPPTRSFSPTAVISAAAGAAASTLMNGLRPSSPFGWGSMSTVDTGRPSSPHGNATAKSTITTGEASKSSALPKPQPSKSAFKVSMRKFEHVEDRFGELQFARSMFTDHSPANYEACVERLCEAVFVGGR</sequence>
<dbReference type="PANTHER" id="PTHR45792">
    <property type="entry name" value="DIACYLGLYCEROL LIPASE HOMOLOG-RELATED"/>
    <property type="match status" value="1"/>
</dbReference>
<evidence type="ECO:0000256" key="3">
    <source>
        <dbReference type="ARBA" id="ARBA00022475"/>
    </source>
</evidence>
<feature type="domain" description="Fungal lipase-type" evidence="16">
    <location>
        <begin position="747"/>
        <end position="787"/>
    </location>
</feature>
<dbReference type="Pfam" id="PF01764">
    <property type="entry name" value="Lipase_3"/>
    <property type="match status" value="2"/>
</dbReference>
<dbReference type="GO" id="GO:0046872">
    <property type="term" value="F:metal ion binding"/>
    <property type="evidence" value="ECO:0007669"/>
    <property type="project" value="UniProtKB-KW"/>
</dbReference>
<comment type="catalytic activity">
    <reaction evidence="13">
        <text>a 1,2-diacyl-sn-glycerol + H2O = a 2-acylglycerol + a fatty acid + H(+)</text>
        <dbReference type="Rhea" id="RHEA:33275"/>
        <dbReference type="ChEBI" id="CHEBI:15377"/>
        <dbReference type="ChEBI" id="CHEBI:15378"/>
        <dbReference type="ChEBI" id="CHEBI:17389"/>
        <dbReference type="ChEBI" id="CHEBI:17815"/>
        <dbReference type="ChEBI" id="CHEBI:28868"/>
        <dbReference type="EC" id="3.1.1.116"/>
    </reaction>
    <physiologicalReaction direction="left-to-right" evidence="13">
        <dbReference type="Rhea" id="RHEA:33276"/>
    </physiologicalReaction>
</comment>
<feature type="region of interest" description="Disordered" evidence="15">
    <location>
        <begin position="687"/>
        <end position="717"/>
    </location>
</feature>
<dbReference type="Proteomes" id="UP000780801">
    <property type="component" value="Unassembled WGS sequence"/>
</dbReference>
<dbReference type="InterPro" id="IPR052214">
    <property type="entry name" value="DAG_Lipase-Related"/>
</dbReference>
<keyword evidence="18" id="KW-1185">Reference proteome</keyword>
<reference evidence="17" key="1">
    <citation type="journal article" date="2020" name="Fungal Divers.">
        <title>Resolving the Mortierellaceae phylogeny through synthesis of multi-gene phylogenetics and phylogenomics.</title>
        <authorList>
            <person name="Vandepol N."/>
            <person name="Liber J."/>
            <person name="Desiro A."/>
            <person name="Na H."/>
            <person name="Kennedy M."/>
            <person name="Barry K."/>
            <person name="Grigoriev I.V."/>
            <person name="Miller A.N."/>
            <person name="O'Donnell K."/>
            <person name="Stajich J.E."/>
            <person name="Bonito G."/>
        </authorList>
    </citation>
    <scope>NUCLEOTIDE SEQUENCE</scope>
    <source>
        <strain evidence="17">KOD1015</strain>
    </source>
</reference>
<evidence type="ECO:0000256" key="9">
    <source>
        <dbReference type="ARBA" id="ARBA00022963"/>
    </source>
</evidence>
<feature type="compositionally biased region" description="Low complexity" evidence="15">
    <location>
        <begin position="253"/>
        <end position="266"/>
    </location>
</feature>
<evidence type="ECO:0000256" key="12">
    <source>
        <dbReference type="ARBA" id="ARBA00023136"/>
    </source>
</evidence>
<keyword evidence="3" id="KW-1003">Cell membrane</keyword>
<evidence type="ECO:0000256" key="5">
    <source>
        <dbReference type="ARBA" id="ARBA00022692"/>
    </source>
</evidence>
<dbReference type="EC" id="3.1.1.116" evidence="14"/>
<evidence type="ECO:0000256" key="7">
    <source>
        <dbReference type="ARBA" id="ARBA00022801"/>
    </source>
</evidence>
<dbReference type="PANTHER" id="PTHR45792:SF7">
    <property type="entry name" value="PUTATIVE (AFU_ORTHOLOGUE AFUA_6G02710)-RELATED"/>
    <property type="match status" value="1"/>
</dbReference>